<comment type="caution">
    <text evidence="1">The sequence shown here is derived from an EMBL/GenBank/DDBJ whole genome shotgun (WGS) entry which is preliminary data.</text>
</comment>
<dbReference type="AlphaFoldDB" id="A0A848GGW4"/>
<evidence type="ECO:0000313" key="2">
    <source>
        <dbReference type="Proteomes" id="UP000583266"/>
    </source>
</evidence>
<evidence type="ECO:0000313" key="1">
    <source>
        <dbReference type="EMBL" id="NML36292.1"/>
    </source>
</evidence>
<keyword evidence="2" id="KW-1185">Reference proteome</keyword>
<proteinExistence type="predicted"/>
<name>A0A848GGW4_9BACT</name>
<dbReference type="RefSeq" id="WP_169223431.1">
    <property type="nucleotide sequence ID" value="NZ_JABBGC010000001.1"/>
</dbReference>
<dbReference type="PROSITE" id="PS51257">
    <property type="entry name" value="PROKAR_LIPOPROTEIN"/>
    <property type="match status" value="1"/>
</dbReference>
<dbReference type="Gene3D" id="2.40.128.640">
    <property type="match status" value="1"/>
</dbReference>
<sequence>MKYLLLLSAMALFACQHSRPGQQAGHADSTAVSPVWITYTGTLPCADCSGIQTTLSLEENGPDGEQSFKLKETYQGVAGKDQTFNSEGTYKVLHGDAEDKDAEIIQLNPDKDQNLQRYFRRAGDVLRQLDKDRQAVPSAMTYSLKRVSE</sequence>
<reference evidence="1 2" key="1">
    <citation type="submission" date="2020-04" db="EMBL/GenBank/DDBJ databases">
        <title>Chitinophaga sp. G-6-1-13 sp. nov., isolated from soil.</title>
        <authorList>
            <person name="Dahal R.H."/>
            <person name="Chaudhary D.K."/>
        </authorList>
    </citation>
    <scope>NUCLEOTIDE SEQUENCE [LARGE SCALE GENOMIC DNA]</scope>
    <source>
        <strain evidence="1 2">G-6-1-13</strain>
    </source>
</reference>
<organism evidence="1 2">
    <name type="scientific">Chitinophaga fulva</name>
    <dbReference type="NCBI Taxonomy" id="2728842"/>
    <lineage>
        <taxon>Bacteria</taxon>
        <taxon>Pseudomonadati</taxon>
        <taxon>Bacteroidota</taxon>
        <taxon>Chitinophagia</taxon>
        <taxon>Chitinophagales</taxon>
        <taxon>Chitinophagaceae</taxon>
        <taxon>Chitinophaga</taxon>
    </lineage>
</organism>
<gene>
    <name evidence="1" type="ORF">HHL17_03685</name>
</gene>
<accession>A0A848GGW4</accession>
<dbReference type="EMBL" id="JABBGC010000001">
    <property type="protein sequence ID" value="NML36292.1"/>
    <property type="molecule type" value="Genomic_DNA"/>
</dbReference>
<protein>
    <submittedName>
        <fullName evidence="1">Copper resistance protein NlpE</fullName>
    </submittedName>
</protein>
<dbReference type="InterPro" id="IPR007298">
    <property type="entry name" value="Cu-R_lipoprotein_NlpE"/>
</dbReference>
<dbReference type="Pfam" id="PF04170">
    <property type="entry name" value="NlpE"/>
    <property type="match status" value="1"/>
</dbReference>
<dbReference type="Proteomes" id="UP000583266">
    <property type="component" value="Unassembled WGS sequence"/>
</dbReference>